<dbReference type="EMBL" id="CP053073">
    <property type="protein sequence ID" value="QJR13351.1"/>
    <property type="molecule type" value="Genomic_DNA"/>
</dbReference>
<dbReference type="Pfam" id="PF02325">
    <property type="entry name" value="CCB3_YggT"/>
    <property type="match status" value="2"/>
</dbReference>
<evidence type="ECO:0000313" key="4">
    <source>
        <dbReference type="Proteomes" id="UP000503096"/>
    </source>
</evidence>
<proteinExistence type="inferred from homology"/>
<evidence type="ECO:0000256" key="1">
    <source>
        <dbReference type="ARBA" id="ARBA00010894"/>
    </source>
</evidence>
<dbReference type="PANTHER" id="PTHR33219">
    <property type="entry name" value="YLMG HOMOLOG PROTEIN 2, CHLOROPLASTIC"/>
    <property type="match status" value="1"/>
</dbReference>
<keyword evidence="2" id="KW-0472">Membrane</keyword>
<comment type="similarity">
    <text evidence="1">Belongs to the YggT family.</text>
</comment>
<dbReference type="KEGG" id="upl:DSM104440_00134"/>
<feature type="transmembrane region" description="Helical" evidence="2">
    <location>
        <begin position="97"/>
        <end position="122"/>
    </location>
</feature>
<dbReference type="GO" id="GO:0016020">
    <property type="term" value="C:membrane"/>
    <property type="evidence" value="ECO:0007669"/>
    <property type="project" value="InterPro"/>
</dbReference>
<dbReference type="RefSeq" id="WP_171159811.1">
    <property type="nucleotide sequence ID" value="NZ_CP053073.1"/>
</dbReference>
<evidence type="ECO:0000313" key="3">
    <source>
        <dbReference type="EMBL" id="QJR13351.1"/>
    </source>
</evidence>
<dbReference type="InParanoid" id="A0A6M4H1I5"/>
<dbReference type="InterPro" id="IPR003425">
    <property type="entry name" value="CCB3/YggT"/>
</dbReference>
<accession>A0A6M4H1I5</accession>
<keyword evidence="2" id="KW-1133">Transmembrane helix</keyword>
<dbReference type="PANTHER" id="PTHR33219:SF14">
    <property type="entry name" value="PROTEIN COFACTOR ASSEMBLY OF COMPLEX C SUBUNIT B CCB3, CHLOROPLASTIC-RELATED"/>
    <property type="match status" value="1"/>
</dbReference>
<name>A0A6M4H1I5_9PROT</name>
<reference evidence="3 4" key="1">
    <citation type="submission" date="2020-04" db="EMBL/GenBank/DDBJ databases">
        <title>Usitatibacter rugosus gen. nov., sp. nov. and Usitatibacter palustris sp. nov., novel members of Usitatibacteraceae fam. nov. within the order Nitrosomonadales isolated from soil.</title>
        <authorList>
            <person name="Huber K.J."/>
            <person name="Neumann-Schaal M."/>
            <person name="Geppert A."/>
            <person name="Luckner M."/>
            <person name="Wanner G."/>
            <person name="Overmann J."/>
        </authorList>
    </citation>
    <scope>NUCLEOTIDE SEQUENCE [LARGE SCALE GENOMIC DNA]</scope>
    <source>
        <strain evidence="3 4">Swamp67</strain>
    </source>
</reference>
<evidence type="ECO:0008006" key="5">
    <source>
        <dbReference type="Google" id="ProtNLM"/>
    </source>
</evidence>
<feature type="transmembrane region" description="Helical" evidence="2">
    <location>
        <begin position="61"/>
        <end position="85"/>
    </location>
</feature>
<feature type="transmembrane region" description="Helical" evidence="2">
    <location>
        <begin position="153"/>
        <end position="181"/>
    </location>
</feature>
<sequence length="195" mass="22080">MINQALIFVVDTLFHLFILAVLVRFWMQVLRAPMRNPIAQFTMALSDWAVKPLRRIIPGFFGLDLASLLVAWAAEFVLQVILLYIMDRPITENPGVLSVVLFFAFVKLIRLSIYVFIGALILQAVLSWVNPHHPVAPFFDALTRPFMKPVRKIIPLIGGVDISPIFVLIAFQLVLMLPVAWLEGQAMMMIVRALV</sequence>
<keyword evidence="4" id="KW-1185">Reference proteome</keyword>
<protein>
    <recommendedName>
        <fullName evidence="5">YggT family protein</fullName>
    </recommendedName>
</protein>
<keyword evidence="2" id="KW-0812">Transmembrane</keyword>
<gene>
    <name evidence="3" type="ORF">DSM104440_00134</name>
</gene>
<dbReference type="AlphaFoldDB" id="A0A6M4H1I5"/>
<feature type="transmembrane region" description="Helical" evidence="2">
    <location>
        <begin position="6"/>
        <end position="27"/>
    </location>
</feature>
<dbReference type="FunCoup" id="A0A6M4H1I5">
    <property type="interactions" value="86"/>
</dbReference>
<evidence type="ECO:0000256" key="2">
    <source>
        <dbReference type="SAM" id="Phobius"/>
    </source>
</evidence>
<organism evidence="3 4">
    <name type="scientific">Usitatibacter palustris</name>
    <dbReference type="NCBI Taxonomy" id="2732487"/>
    <lineage>
        <taxon>Bacteria</taxon>
        <taxon>Pseudomonadati</taxon>
        <taxon>Pseudomonadota</taxon>
        <taxon>Betaproteobacteria</taxon>
        <taxon>Nitrosomonadales</taxon>
        <taxon>Usitatibacteraceae</taxon>
        <taxon>Usitatibacter</taxon>
    </lineage>
</organism>
<dbReference type="Proteomes" id="UP000503096">
    <property type="component" value="Chromosome"/>
</dbReference>